<keyword evidence="1" id="KW-1015">Disulfide bond</keyword>
<dbReference type="PANTHER" id="PTHR22802:SF458">
    <property type="entry name" value="C-TYPE LECTIN DOMAIN-CONTAINING PROTEIN"/>
    <property type="match status" value="1"/>
</dbReference>
<protein>
    <submittedName>
        <fullName evidence="4">Macrophage mannose receptor 1</fullName>
    </submittedName>
</protein>
<evidence type="ECO:0000313" key="4">
    <source>
        <dbReference type="EMBL" id="GFO02699.1"/>
    </source>
</evidence>
<dbReference type="InterPro" id="IPR018378">
    <property type="entry name" value="C-type_lectin_CS"/>
</dbReference>
<dbReference type="InterPro" id="IPR051004">
    <property type="entry name" value="DC-SIGN_domain-containing"/>
</dbReference>
<organism evidence="4 5">
    <name type="scientific">Plakobranchus ocellatus</name>
    <dbReference type="NCBI Taxonomy" id="259542"/>
    <lineage>
        <taxon>Eukaryota</taxon>
        <taxon>Metazoa</taxon>
        <taxon>Spiralia</taxon>
        <taxon>Lophotrochozoa</taxon>
        <taxon>Mollusca</taxon>
        <taxon>Gastropoda</taxon>
        <taxon>Heterobranchia</taxon>
        <taxon>Euthyneura</taxon>
        <taxon>Panpulmonata</taxon>
        <taxon>Sacoglossa</taxon>
        <taxon>Placobranchoidea</taxon>
        <taxon>Plakobranchidae</taxon>
        <taxon>Plakobranchus</taxon>
    </lineage>
</organism>
<evidence type="ECO:0000259" key="3">
    <source>
        <dbReference type="PROSITE" id="PS50948"/>
    </source>
</evidence>
<dbReference type="InterPro" id="IPR016187">
    <property type="entry name" value="CTDL_fold"/>
</dbReference>
<gene>
    <name evidence="4" type="ORF">PoB_002920400</name>
</gene>
<dbReference type="EMBL" id="BLXT01003625">
    <property type="protein sequence ID" value="GFO02699.1"/>
    <property type="molecule type" value="Genomic_DNA"/>
</dbReference>
<dbReference type="AlphaFoldDB" id="A0AAV4A8Z3"/>
<comment type="caution">
    <text evidence="4">The sequence shown here is derived from an EMBL/GenBank/DDBJ whole genome shotgun (WGS) entry which is preliminary data.</text>
</comment>
<evidence type="ECO:0000313" key="5">
    <source>
        <dbReference type="Proteomes" id="UP000735302"/>
    </source>
</evidence>
<dbReference type="InterPro" id="IPR001304">
    <property type="entry name" value="C-type_lectin-like"/>
</dbReference>
<keyword evidence="5" id="KW-1185">Reference proteome</keyword>
<accession>A0AAV4A8Z3</accession>
<name>A0AAV4A8Z3_9GAST</name>
<keyword evidence="4" id="KW-0675">Receptor</keyword>
<feature type="domain" description="Apple" evidence="3">
    <location>
        <begin position="20"/>
        <end position="109"/>
    </location>
</feature>
<dbReference type="CDD" id="cd00037">
    <property type="entry name" value="CLECT"/>
    <property type="match status" value="1"/>
</dbReference>
<evidence type="ECO:0000256" key="1">
    <source>
        <dbReference type="ARBA" id="ARBA00023157"/>
    </source>
</evidence>
<reference evidence="4 5" key="1">
    <citation type="journal article" date="2021" name="Elife">
        <title>Chloroplast acquisition without the gene transfer in kleptoplastic sea slugs, Plakobranchus ocellatus.</title>
        <authorList>
            <person name="Maeda T."/>
            <person name="Takahashi S."/>
            <person name="Yoshida T."/>
            <person name="Shimamura S."/>
            <person name="Takaki Y."/>
            <person name="Nagai Y."/>
            <person name="Toyoda A."/>
            <person name="Suzuki Y."/>
            <person name="Arimoto A."/>
            <person name="Ishii H."/>
            <person name="Satoh N."/>
            <person name="Nishiyama T."/>
            <person name="Hasebe M."/>
            <person name="Maruyama T."/>
            <person name="Minagawa J."/>
            <person name="Obokata J."/>
            <person name="Shigenobu S."/>
        </authorList>
    </citation>
    <scope>NUCLEOTIDE SEQUENCE [LARGE SCALE GENOMIC DNA]</scope>
</reference>
<dbReference type="Gene3D" id="3.10.100.10">
    <property type="entry name" value="Mannose-Binding Protein A, subunit A"/>
    <property type="match status" value="1"/>
</dbReference>
<dbReference type="PROSITE" id="PS50041">
    <property type="entry name" value="C_TYPE_LECTIN_2"/>
    <property type="match status" value="1"/>
</dbReference>
<dbReference type="PANTHER" id="PTHR22802">
    <property type="entry name" value="C-TYPE LECTIN SUPERFAMILY MEMBER"/>
    <property type="match status" value="1"/>
</dbReference>
<dbReference type="PROSITE" id="PS50948">
    <property type="entry name" value="PAN"/>
    <property type="match status" value="1"/>
</dbReference>
<dbReference type="SUPFAM" id="SSF56436">
    <property type="entry name" value="C-type lectin-like"/>
    <property type="match status" value="1"/>
</dbReference>
<feature type="domain" description="C-type lectin" evidence="2">
    <location>
        <begin position="118"/>
        <end position="234"/>
    </location>
</feature>
<sequence length="247" mass="28244">MVRAKMLFSVNLCIVLTICCFGTRALFSNHYFTQIPINNIPSIYHSVASLTVSTKALCGIHCVRKPSCRYFLFNVTSLSCNLLGLDNPTDAFDLNNYVTWEVFTLESACPNSKQYIEQFDKCIKINTHIQLNWFDAQTACENDGGTLMIINSDAEFEFFQQLFASLIVSPDFFHLGARMLGPAYDDFYWVYGANVGAKVKSNHWAPSQPDNLFEDEYCIASRSDDNFYLNDITCAWYQGFYVCEYFL</sequence>
<dbReference type="SMART" id="SM00034">
    <property type="entry name" value="CLECT"/>
    <property type="match status" value="1"/>
</dbReference>
<dbReference type="Proteomes" id="UP000735302">
    <property type="component" value="Unassembled WGS sequence"/>
</dbReference>
<dbReference type="InterPro" id="IPR016186">
    <property type="entry name" value="C-type_lectin-like/link_sf"/>
</dbReference>
<evidence type="ECO:0000259" key="2">
    <source>
        <dbReference type="PROSITE" id="PS50041"/>
    </source>
</evidence>
<proteinExistence type="predicted"/>
<dbReference type="Pfam" id="PF00059">
    <property type="entry name" value="Lectin_C"/>
    <property type="match status" value="1"/>
</dbReference>
<dbReference type="PROSITE" id="PS00615">
    <property type="entry name" value="C_TYPE_LECTIN_1"/>
    <property type="match status" value="1"/>
</dbReference>
<dbReference type="InterPro" id="IPR003609">
    <property type="entry name" value="Pan_app"/>
</dbReference>